<dbReference type="Proteomes" id="UP001237642">
    <property type="component" value="Unassembled WGS sequence"/>
</dbReference>
<dbReference type="Pfam" id="PF25238">
    <property type="entry name" value="OGFOD2-like"/>
    <property type="match status" value="1"/>
</dbReference>
<reference evidence="2" key="1">
    <citation type="submission" date="2023-02" db="EMBL/GenBank/DDBJ databases">
        <title>Genome of toxic invasive species Heracleum sosnowskyi carries increased number of genes despite the absence of recent whole-genome duplications.</title>
        <authorList>
            <person name="Schelkunov M."/>
            <person name="Shtratnikova V."/>
            <person name="Makarenko M."/>
            <person name="Klepikova A."/>
            <person name="Omelchenko D."/>
            <person name="Novikova G."/>
            <person name="Obukhova E."/>
            <person name="Bogdanov V."/>
            <person name="Penin A."/>
            <person name="Logacheva M."/>
        </authorList>
    </citation>
    <scope>NUCLEOTIDE SEQUENCE</scope>
    <source>
        <strain evidence="2">Hsosn_3</strain>
        <tissue evidence="2">Leaf</tissue>
    </source>
</reference>
<dbReference type="GO" id="GO:0031418">
    <property type="term" value="F:L-ascorbic acid binding"/>
    <property type="evidence" value="ECO:0007669"/>
    <property type="project" value="UniProtKB-KW"/>
</dbReference>
<evidence type="ECO:0000256" key="1">
    <source>
        <dbReference type="ARBA" id="ARBA00022896"/>
    </source>
</evidence>
<name>A0AAD8H345_9APIA</name>
<gene>
    <name evidence="2" type="ORF">POM88_043303</name>
</gene>
<keyword evidence="3" id="KW-1185">Reference proteome</keyword>
<dbReference type="AlphaFoldDB" id="A0AAD8H345"/>
<sequence length="139" mass="16204">MRRELYQMNPNRFFVPSFLNTISENTEEGFRNIISEPSPGILTFDMLQPDFCRMLLDEVGNIENWLHETRFRIMRPNTMNAYGAVLDDFGLEIMLAKLMEDFILHMSTIFFPEVGGATLDSHHGYIVEYGKDRDDHLGH</sequence>
<dbReference type="PANTHER" id="PTHR24014">
    <property type="entry name" value="2-OXOGLUTARATE AND IRON-DEPENDENT OXYGENASE DOMAIN-CONTAINING PROTEIN 2"/>
    <property type="match status" value="1"/>
</dbReference>
<comment type="caution">
    <text evidence="2">The sequence shown here is derived from an EMBL/GenBank/DDBJ whole genome shotgun (WGS) entry which is preliminary data.</text>
</comment>
<evidence type="ECO:0000313" key="2">
    <source>
        <dbReference type="EMBL" id="KAK1358829.1"/>
    </source>
</evidence>
<dbReference type="EMBL" id="JAUIZM010000010">
    <property type="protein sequence ID" value="KAK1358829.1"/>
    <property type="molecule type" value="Genomic_DNA"/>
</dbReference>
<organism evidence="2 3">
    <name type="scientific">Heracleum sosnowskyi</name>
    <dbReference type="NCBI Taxonomy" id="360622"/>
    <lineage>
        <taxon>Eukaryota</taxon>
        <taxon>Viridiplantae</taxon>
        <taxon>Streptophyta</taxon>
        <taxon>Embryophyta</taxon>
        <taxon>Tracheophyta</taxon>
        <taxon>Spermatophyta</taxon>
        <taxon>Magnoliopsida</taxon>
        <taxon>eudicotyledons</taxon>
        <taxon>Gunneridae</taxon>
        <taxon>Pentapetalae</taxon>
        <taxon>asterids</taxon>
        <taxon>campanulids</taxon>
        <taxon>Apiales</taxon>
        <taxon>Apiaceae</taxon>
        <taxon>Apioideae</taxon>
        <taxon>apioid superclade</taxon>
        <taxon>Tordylieae</taxon>
        <taxon>Tordyliinae</taxon>
        <taxon>Heracleum</taxon>
    </lineage>
</organism>
<keyword evidence="1" id="KW-0847">Vitamin C</keyword>
<reference evidence="2" key="2">
    <citation type="submission" date="2023-05" db="EMBL/GenBank/DDBJ databases">
        <authorList>
            <person name="Schelkunov M.I."/>
        </authorList>
    </citation>
    <scope>NUCLEOTIDE SEQUENCE</scope>
    <source>
        <strain evidence="2">Hsosn_3</strain>
        <tissue evidence="2">Leaf</tissue>
    </source>
</reference>
<proteinExistence type="predicted"/>
<dbReference type="PANTHER" id="PTHR24014:SF4">
    <property type="entry name" value="2-OXOGLUTARATE AND IRON-DEPENDENT OXYGENASE DOMAIN-CONTAINING PROTEIN 2"/>
    <property type="match status" value="1"/>
</dbReference>
<protein>
    <submittedName>
        <fullName evidence="2">2-oxoglutarate (2OG) and Fe(II)-dependent oxygenase superfamily protein</fullName>
    </submittedName>
</protein>
<accession>A0AAD8H345</accession>
<evidence type="ECO:0000313" key="3">
    <source>
        <dbReference type="Proteomes" id="UP001237642"/>
    </source>
</evidence>